<dbReference type="EMBL" id="HG994373">
    <property type="protein sequence ID" value="CAF1745156.1"/>
    <property type="molecule type" value="Genomic_DNA"/>
</dbReference>
<protein>
    <submittedName>
        <fullName evidence="1">(rape) hypothetical protein</fullName>
    </submittedName>
    <submittedName>
        <fullName evidence="2">BnaC09g26120D protein</fullName>
    </submittedName>
</protein>
<keyword evidence="3" id="KW-1185">Reference proteome</keyword>
<gene>
    <name evidence="2" type="primary">BnaC09g26120D</name>
    <name evidence="1" type="ORF">DARMORV10_C09P35630.1</name>
    <name evidence="2" type="ORF">GSBRNA2T00071842001</name>
</gene>
<dbReference type="Gramene" id="CDY40853">
    <property type="protein sequence ID" value="CDY40853"/>
    <property type="gene ID" value="GSBRNA2T00071842001"/>
</dbReference>
<proteinExistence type="predicted"/>
<evidence type="ECO:0000313" key="2">
    <source>
        <dbReference type="EMBL" id="CDY40853.1"/>
    </source>
</evidence>
<accession>A0A078HVN5</accession>
<reference evidence="2 3" key="1">
    <citation type="journal article" date="2014" name="Science">
        <title>Plant genetics. Early allopolyploid evolution in the post-Neolithic Brassica napus oilseed genome.</title>
        <authorList>
            <person name="Chalhoub B."/>
            <person name="Denoeud F."/>
            <person name="Liu S."/>
            <person name="Parkin I.A."/>
            <person name="Tang H."/>
            <person name="Wang X."/>
            <person name="Chiquet J."/>
            <person name="Belcram H."/>
            <person name="Tong C."/>
            <person name="Samans B."/>
            <person name="Correa M."/>
            <person name="Da Silva C."/>
            <person name="Just J."/>
            <person name="Falentin C."/>
            <person name="Koh C.S."/>
            <person name="Le Clainche I."/>
            <person name="Bernard M."/>
            <person name="Bento P."/>
            <person name="Noel B."/>
            <person name="Labadie K."/>
            <person name="Alberti A."/>
            <person name="Charles M."/>
            <person name="Arnaud D."/>
            <person name="Guo H."/>
            <person name="Daviaud C."/>
            <person name="Alamery S."/>
            <person name="Jabbari K."/>
            <person name="Zhao M."/>
            <person name="Edger P.P."/>
            <person name="Chelaifa H."/>
            <person name="Tack D."/>
            <person name="Lassalle G."/>
            <person name="Mestiri I."/>
            <person name="Schnel N."/>
            <person name="Le Paslier M.C."/>
            <person name="Fan G."/>
            <person name="Renault V."/>
            <person name="Bayer P.E."/>
            <person name="Golicz A.A."/>
            <person name="Manoli S."/>
            <person name="Lee T.H."/>
            <person name="Thi V.H."/>
            <person name="Chalabi S."/>
            <person name="Hu Q."/>
            <person name="Fan C."/>
            <person name="Tollenaere R."/>
            <person name="Lu Y."/>
            <person name="Battail C."/>
            <person name="Shen J."/>
            <person name="Sidebottom C.H."/>
            <person name="Wang X."/>
            <person name="Canaguier A."/>
            <person name="Chauveau A."/>
            <person name="Berard A."/>
            <person name="Deniot G."/>
            <person name="Guan M."/>
            <person name="Liu Z."/>
            <person name="Sun F."/>
            <person name="Lim Y.P."/>
            <person name="Lyons E."/>
            <person name="Town C.D."/>
            <person name="Bancroft I."/>
            <person name="Wang X."/>
            <person name="Meng J."/>
            <person name="Ma J."/>
            <person name="Pires J.C."/>
            <person name="King G.J."/>
            <person name="Brunel D."/>
            <person name="Delourme R."/>
            <person name="Renard M."/>
            <person name="Aury J.M."/>
            <person name="Adams K.L."/>
            <person name="Batley J."/>
            <person name="Snowdon R.J."/>
            <person name="Tost J."/>
            <person name="Edwards D."/>
            <person name="Zhou Y."/>
            <person name="Hua W."/>
            <person name="Sharpe A.G."/>
            <person name="Paterson A.H."/>
            <person name="Guan C."/>
            <person name="Wincker P."/>
        </authorList>
    </citation>
    <scope>NUCLEOTIDE SEQUENCE [LARGE SCALE GENOMIC DNA]</scope>
    <source>
        <strain evidence="3">cv. Darmor-bzh</strain>
    </source>
</reference>
<evidence type="ECO:0000313" key="1">
    <source>
        <dbReference type="EMBL" id="CAF1745156.1"/>
    </source>
</evidence>
<dbReference type="Proteomes" id="UP001295469">
    <property type="component" value="Chromosome C09"/>
</dbReference>
<name>A0A078HVN5_BRANA</name>
<evidence type="ECO:0000313" key="3">
    <source>
        <dbReference type="Proteomes" id="UP000028999"/>
    </source>
</evidence>
<dbReference type="AlphaFoldDB" id="A0A078HVN5"/>
<reference evidence="2" key="2">
    <citation type="submission" date="2014-06" db="EMBL/GenBank/DDBJ databases">
        <authorList>
            <person name="Genoscope - CEA"/>
        </authorList>
    </citation>
    <scope>NUCLEOTIDE SEQUENCE</scope>
</reference>
<dbReference type="PaxDb" id="3708-A0A078HVN5"/>
<dbReference type="EMBL" id="LK032482">
    <property type="protein sequence ID" value="CDY40853.1"/>
    <property type="molecule type" value="Genomic_DNA"/>
</dbReference>
<organism evidence="2 3">
    <name type="scientific">Brassica napus</name>
    <name type="common">Rape</name>
    <dbReference type="NCBI Taxonomy" id="3708"/>
    <lineage>
        <taxon>Eukaryota</taxon>
        <taxon>Viridiplantae</taxon>
        <taxon>Streptophyta</taxon>
        <taxon>Embryophyta</taxon>
        <taxon>Tracheophyta</taxon>
        <taxon>Spermatophyta</taxon>
        <taxon>Magnoliopsida</taxon>
        <taxon>eudicotyledons</taxon>
        <taxon>Gunneridae</taxon>
        <taxon>Pentapetalae</taxon>
        <taxon>rosids</taxon>
        <taxon>malvids</taxon>
        <taxon>Brassicales</taxon>
        <taxon>Brassicaceae</taxon>
        <taxon>Brassiceae</taxon>
        <taxon>Brassica</taxon>
    </lineage>
</organism>
<reference evidence="1" key="3">
    <citation type="submission" date="2021-01" db="EMBL/GenBank/DDBJ databases">
        <authorList>
            <consortium name="Genoscope - CEA"/>
            <person name="William W."/>
        </authorList>
    </citation>
    <scope>NUCLEOTIDE SEQUENCE</scope>
</reference>
<dbReference type="Proteomes" id="UP000028999">
    <property type="component" value="Unassembled WGS sequence"/>
</dbReference>
<sequence>MKKHNYINDRNVDDDDEEMNQPFEQELSENSYIIILQKELKDLIQQNEKLKVKRYTLSAQQILQMNFINETKYDFGCPIKLPKIRDGNPKVRFFGNEESCHNFGRKWSRRVVEFFPEWRSLGEHSKTCYWCNIQPCSDG</sequence>